<dbReference type="PROSITE" id="PS51257">
    <property type="entry name" value="PROKAR_LIPOPROTEIN"/>
    <property type="match status" value="1"/>
</dbReference>
<sequence length="199" mass="21643">MNKSLPTLFFALTLLLTACPAKQTTAQESPDAASAQSNEGGIKDTLLKAAQTKPSTSERTFCTISIYTSEPTKIGASSYEDDRTQAAIKAGFFTAVDLGNGQYKVTPTAKYRDLLQHARIDTYGNPRFCFGKSRLTSLSNLRQAAPDKYLADGKLTLEPETWATPEVLAAFGPGRNAPSHVPLSLVFYKKGDAWEAEKR</sequence>
<accession>A0ABP9XFI3</accession>
<dbReference type="EMBL" id="BAABRV010000006">
    <property type="protein sequence ID" value="GAA5534121.1"/>
    <property type="molecule type" value="Genomic_DNA"/>
</dbReference>
<evidence type="ECO:0000313" key="2">
    <source>
        <dbReference type="EMBL" id="GAA5534121.1"/>
    </source>
</evidence>
<evidence type="ECO:0008006" key="4">
    <source>
        <dbReference type="Google" id="ProtNLM"/>
    </source>
</evidence>
<reference evidence="2 3" key="1">
    <citation type="submission" date="2024-02" db="EMBL/GenBank/DDBJ databases">
        <title>Deinococcus aluminii NBRC 112889.</title>
        <authorList>
            <person name="Ichikawa N."/>
            <person name="Katano-Makiyama Y."/>
            <person name="Hidaka K."/>
        </authorList>
    </citation>
    <scope>NUCLEOTIDE SEQUENCE [LARGE SCALE GENOMIC DNA]</scope>
    <source>
        <strain evidence="2 3">NBRC 112889</strain>
    </source>
</reference>
<gene>
    <name evidence="2" type="ORF">Dalu01_02529</name>
</gene>
<evidence type="ECO:0000313" key="3">
    <source>
        <dbReference type="Proteomes" id="UP001404956"/>
    </source>
</evidence>
<protein>
    <recommendedName>
        <fullName evidence="4">Lipoprotein</fullName>
    </recommendedName>
</protein>
<feature type="chain" id="PRO_5046535621" description="Lipoprotein" evidence="1">
    <location>
        <begin position="27"/>
        <end position="199"/>
    </location>
</feature>
<dbReference type="Proteomes" id="UP001404956">
    <property type="component" value="Unassembled WGS sequence"/>
</dbReference>
<keyword evidence="3" id="KW-1185">Reference proteome</keyword>
<proteinExistence type="predicted"/>
<organism evidence="2 3">
    <name type="scientific">Deinococcus aluminii</name>
    <dbReference type="NCBI Taxonomy" id="1656885"/>
    <lineage>
        <taxon>Bacteria</taxon>
        <taxon>Thermotogati</taxon>
        <taxon>Deinococcota</taxon>
        <taxon>Deinococci</taxon>
        <taxon>Deinococcales</taxon>
        <taxon>Deinococcaceae</taxon>
        <taxon>Deinococcus</taxon>
    </lineage>
</organism>
<dbReference type="RefSeq" id="WP_345455173.1">
    <property type="nucleotide sequence ID" value="NZ_BAABRV010000006.1"/>
</dbReference>
<evidence type="ECO:0000256" key="1">
    <source>
        <dbReference type="SAM" id="SignalP"/>
    </source>
</evidence>
<feature type="signal peptide" evidence="1">
    <location>
        <begin position="1"/>
        <end position="26"/>
    </location>
</feature>
<keyword evidence="1" id="KW-0732">Signal</keyword>
<name>A0ABP9XFI3_9DEIO</name>
<comment type="caution">
    <text evidence="2">The sequence shown here is derived from an EMBL/GenBank/DDBJ whole genome shotgun (WGS) entry which is preliminary data.</text>
</comment>